<gene>
    <name evidence="1" type="ORF">SCLCIDRAFT_27790</name>
</gene>
<name>A0A0C3DS21_9AGAM</name>
<proteinExistence type="predicted"/>
<dbReference type="InParanoid" id="A0A0C3DS21"/>
<dbReference type="HOGENOM" id="CLU_1836336_0_0_1"/>
<accession>A0A0C3DS21</accession>
<protein>
    <submittedName>
        <fullName evidence="1">Uncharacterized protein</fullName>
    </submittedName>
</protein>
<reference evidence="2" key="2">
    <citation type="submission" date="2015-01" db="EMBL/GenBank/DDBJ databases">
        <title>Evolutionary Origins and Diversification of the Mycorrhizal Mutualists.</title>
        <authorList>
            <consortium name="DOE Joint Genome Institute"/>
            <consortium name="Mycorrhizal Genomics Consortium"/>
            <person name="Kohler A."/>
            <person name="Kuo A."/>
            <person name="Nagy L.G."/>
            <person name="Floudas D."/>
            <person name="Copeland A."/>
            <person name="Barry K.W."/>
            <person name="Cichocki N."/>
            <person name="Veneault-Fourrey C."/>
            <person name="LaButti K."/>
            <person name="Lindquist E.A."/>
            <person name="Lipzen A."/>
            <person name="Lundell T."/>
            <person name="Morin E."/>
            <person name="Murat C."/>
            <person name="Riley R."/>
            <person name="Ohm R."/>
            <person name="Sun H."/>
            <person name="Tunlid A."/>
            <person name="Henrissat B."/>
            <person name="Grigoriev I.V."/>
            <person name="Hibbett D.S."/>
            <person name="Martin F."/>
        </authorList>
    </citation>
    <scope>NUCLEOTIDE SEQUENCE [LARGE SCALE GENOMIC DNA]</scope>
    <source>
        <strain evidence="2">Foug A</strain>
    </source>
</reference>
<dbReference type="AlphaFoldDB" id="A0A0C3DS21"/>
<evidence type="ECO:0000313" key="1">
    <source>
        <dbReference type="EMBL" id="KIM58791.1"/>
    </source>
</evidence>
<dbReference type="Proteomes" id="UP000053989">
    <property type="component" value="Unassembled WGS sequence"/>
</dbReference>
<organism evidence="1 2">
    <name type="scientific">Scleroderma citrinum Foug A</name>
    <dbReference type="NCBI Taxonomy" id="1036808"/>
    <lineage>
        <taxon>Eukaryota</taxon>
        <taxon>Fungi</taxon>
        <taxon>Dikarya</taxon>
        <taxon>Basidiomycota</taxon>
        <taxon>Agaricomycotina</taxon>
        <taxon>Agaricomycetes</taxon>
        <taxon>Agaricomycetidae</taxon>
        <taxon>Boletales</taxon>
        <taxon>Sclerodermatineae</taxon>
        <taxon>Sclerodermataceae</taxon>
        <taxon>Scleroderma</taxon>
    </lineage>
</organism>
<evidence type="ECO:0000313" key="2">
    <source>
        <dbReference type="Proteomes" id="UP000053989"/>
    </source>
</evidence>
<dbReference type="EMBL" id="KN822081">
    <property type="protein sequence ID" value="KIM58791.1"/>
    <property type="molecule type" value="Genomic_DNA"/>
</dbReference>
<keyword evidence="2" id="KW-1185">Reference proteome</keyword>
<sequence>MSLRIRQGALEDNSFYDKLDDLVNNTKICQVGLAEDSPSLAWGALLSSIVKFSNGRLDPQYRDHSTAIDLLHDSPSLLDVLKEAWRKKSYRKIVKMGESPLSSTFFSAAHGCNRNAPVTKFIKIRERYTVLQLGVDCLKQ</sequence>
<reference evidence="1 2" key="1">
    <citation type="submission" date="2014-04" db="EMBL/GenBank/DDBJ databases">
        <authorList>
            <consortium name="DOE Joint Genome Institute"/>
            <person name="Kuo A."/>
            <person name="Kohler A."/>
            <person name="Nagy L.G."/>
            <person name="Floudas D."/>
            <person name="Copeland A."/>
            <person name="Barry K.W."/>
            <person name="Cichocki N."/>
            <person name="Veneault-Fourrey C."/>
            <person name="LaButti K."/>
            <person name="Lindquist E.A."/>
            <person name="Lipzen A."/>
            <person name="Lundell T."/>
            <person name="Morin E."/>
            <person name="Murat C."/>
            <person name="Sun H."/>
            <person name="Tunlid A."/>
            <person name="Henrissat B."/>
            <person name="Grigoriev I.V."/>
            <person name="Hibbett D.S."/>
            <person name="Martin F."/>
            <person name="Nordberg H.P."/>
            <person name="Cantor M.N."/>
            <person name="Hua S.X."/>
        </authorList>
    </citation>
    <scope>NUCLEOTIDE SEQUENCE [LARGE SCALE GENOMIC DNA]</scope>
    <source>
        <strain evidence="1 2">Foug A</strain>
    </source>
</reference>